<protein>
    <submittedName>
        <fullName evidence="1">Uncharacterized protein</fullName>
    </submittedName>
</protein>
<organism evidence="1 2">
    <name type="scientific">Streblomastix strix</name>
    <dbReference type="NCBI Taxonomy" id="222440"/>
    <lineage>
        <taxon>Eukaryota</taxon>
        <taxon>Metamonada</taxon>
        <taxon>Preaxostyla</taxon>
        <taxon>Oxymonadida</taxon>
        <taxon>Streblomastigidae</taxon>
        <taxon>Streblomastix</taxon>
    </lineage>
</organism>
<proteinExistence type="predicted"/>
<reference evidence="1 2" key="1">
    <citation type="submission" date="2019-03" db="EMBL/GenBank/DDBJ databases">
        <title>Single cell metagenomics reveals metabolic interactions within the superorganism composed of flagellate Streblomastix strix and complex community of Bacteroidetes bacteria on its surface.</title>
        <authorList>
            <person name="Treitli S.C."/>
            <person name="Kolisko M."/>
            <person name="Husnik F."/>
            <person name="Keeling P."/>
            <person name="Hampl V."/>
        </authorList>
    </citation>
    <scope>NUCLEOTIDE SEQUENCE [LARGE SCALE GENOMIC DNA]</scope>
    <source>
        <strain evidence="1">ST1C</strain>
    </source>
</reference>
<dbReference type="EMBL" id="SNRW01004095">
    <property type="protein sequence ID" value="KAA6388155.1"/>
    <property type="molecule type" value="Genomic_DNA"/>
</dbReference>
<gene>
    <name evidence="1" type="ORF">EZS28_016318</name>
</gene>
<evidence type="ECO:0000313" key="1">
    <source>
        <dbReference type="EMBL" id="KAA6388155.1"/>
    </source>
</evidence>
<sequence>IHPGIGGALGAGANLAGVVDRFKRGGSSGRMMTNEEYQLFIDNGNALVYAANNQIVDGMASDYSLKIEPNGLLTVKNLKVINFDFAAAESGTVWVFEAAWYNSGDVVPDQVTTAGDANPQSDGTATTEICAEYSRGDHVHPLNITITIPLCDSSNGSVGTTNYYSRNDHSHPINVQTNASIIPIINGVGANGTSDFYARHDHVHPQQLTYDGNITAINGIFLGCDLNQTRGTQAGQWSILAAPTGELTIVVSVQASQANRGLVISADGNALYFNDSVIAGTGATNGAINGSVNYSAGNPILWGVNSVGTEGGFLQ</sequence>
<evidence type="ECO:0000313" key="2">
    <source>
        <dbReference type="Proteomes" id="UP000324800"/>
    </source>
</evidence>
<name>A0A5J4VZZ3_9EUKA</name>
<comment type="caution">
    <text evidence="1">The sequence shown here is derived from an EMBL/GenBank/DDBJ whole genome shotgun (WGS) entry which is preliminary data.</text>
</comment>
<dbReference type="AlphaFoldDB" id="A0A5J4VZZ3"/>
<dbReference type="Proteomes" id="UP000324800">
    <property type="component" value="Unassembled WGS sequence"/>
</dbReference>
<accession>A0A5J4VZZ3</accession>
<feature type="non-terminal residue" evidence="1">
    <location>
        <position position="1"/>
    </location>
</feature>